<feature type="domain" description="PHR" evidence="2">
    <location>
        <begin position="238"/>
        <end position="397"/>
    </location>
</feature>
<proteinExistence type="predicted"/>
<feature type="compositionally biased region" description="Basic and acidic residues" evidence="1">
    <location>
        <begin position="37"/>
        <end position="60"/>
    </location>
</feature>
<keyword evidence="4" id="KW-1185">Reference proteome</keyword>
<evidence type="ECO:0000313" key="4">
    <source>
        <dbReference type="Proteomes" id="UP000039865"/>
    </source>
</evidence>
<feature type="compositionally biased region" description="Basic and acidic residues" evidence="1">
    <location>
        <begin position="1"/>
        <end position="14"/>
    </location>
</feature>
<dbReference type="Proteomes" id="UP000039865">
    <property type="component" value="Unassembled WGS sequence"/>
</dbReference>
<accession>A0A078A516</accession>
<protein>
    <recommendedName>
        <fullName evidence="2">PHR domain-containing protein</fullName>
    </recommendedName>
</protein>
<dbReference type="InParanoid" id="A0A078A516"/>
<dbReference type="EMBL" id="CCKQ01004671">
    <property type="protein sequence ID" value="CDW75824.1"/>
    <property type="molecule type" value="Genomic_DNA"/>
</dbReference>
<dbReference type="Gene3D" id="2.60.120.820">
    <property type="entry name" value="PHR domain"/>
    <property type="match status" value="1"/>
</dbReference>
<sequence>MDQSEDTLKSDFKIHTTSSNSSLWREGENGQYLPSSRFHERYSIIQDEKDKDKKTEKDAEPSLIKRNQKELHSQRLQPKQIAYHKKHKYVVLEKDNNVQALIDMGENADKTKLPNTWECSKYECDESDANGEAKSDNKKININPQELQFQISIEAICEVEKHISSTKNTVQITDNVSSLLQPMKGLYQSEFLAIENERTLDESKTFAEENIQDGQKLFLYGINGNAMINSGHLKFFLRFSDFKQDSWSVGASSWDALLIKCSKRFQFMGIGIFERYQDPPIEFTLKYKYEIKEEDGTVVIKSEEFKETINYSTSDVNQLHFFKYQLTSFRNGIKVDAGQTLNFMQTLSFTKCYYSESGNAYETYTNPDMGIFQIKTSPNSSNSTELNRGIIPGFLYKLG</sequence>
<reference evidence="3 4" key="1">
    <citation type="submission" date="2014-06" db="EMBL/GenBank/DDBJ databases">
        <authorList>
            <person name="Swart Estienne"/>
        </authorList>
    </citation>
    <scope>NUCLEOTIDE SEQUENCE [LARGE SCALE GENOMIC DNA]</scope>
    <source>
        <strain evidence="3 4">130c</strain>
    </source>
</reference>
<dbReference type="Pfam" id="PF08005">
    <property type="entry name" value="PHR"/>
    <property type="match status" value="1"/>
</dbReference>
<evidence type="ECO:0000313" key="3">
    <source>
        <dbReference type="EMBL" id="CDW75824.1"/>
    </source>
</evidence>
<evidence type="ECO:0000256" key="1">
    <source>
        <dbReference type="SAM" id="MobiDB-lite"/>
    </source>
</evidence>
<dbReference type="InterPro" id="IPR038648">
    <property type="entry name" value="PHR_sf"/>
</dbReference>
<dbReference type="InterPro" id="IPR012983">
    <property type="entry name" value="PHR"/>
</dbReference>
<name>A0A078A516_STYLE</name>
<organism evidence="3 4">
    <name type="scientific">Stylonychia lemnae</name>
    <name type="common">Ciliate</name>
    <dbReference type="NCBI Taxonomy" id="5949"/>
    <lineage>
        <taxon>Eukaryota</taxon>
        <taxon>Sar</taxon>
        <taxon>Alveolata</taxon>
        <taxon>Ciliophora</taxon>
        <taxon>Intramacronucleata</taxon>
        <taxon>Spirotrichea</taxon>
        <taxon>Stichotrichia</taxon>
        <taxon>Sporadotrichida</taxon>
        <taxon>Oxytrichidae</taxon>
        <taxon>Stylonychinae</taxon>
        <taxon>Stylonychia</taxon>
    </lineage>
</organism>
<feature type="region of interest" description="Disordered" evidence="1">
    <location>
        <begin position="1"/>
        <end position="75"/>
    </location>
</feature>
<dbReference type="AlphaFoldDB" id="A0A078A516"/>
<evidence type="ECO:0000259" key="2">
    <source>
        <dbReference type="Pfam" id="PF08005"/>
    </source>
</evidence>
<gene>
    <name evidence="3" type="primary">Contig12038.g12875</name>
    <name evidence="3" type="ORF">STYLEM_4819</name>
</gene>